<protein>
    <submittedName>
        <fullName evidence="1">Uncharacterized protein</fullName>
    </submittedName>
</protein>
<organism evidence="1 2">
    <name type="scientific">Dissostichus eleginoides</name>
    <name type="common">Patagonian toothfish</name>
    <name type="synonym">Dissostichus amissus</name>
    <dbReference type="NCBI Taxonomy" id="100907"/>
    <lineage>
        <taxon>Eukaryota</taxon>
        <taxon>Metazoa</taxon>
        <taxon>Chordata</taxon>
        <taxon>Craniata</taxon>
        <taxon>Vertebrata</taxon>
        <taxon>Euteleostomi</taxon>
        <taxon>Actinopterygii</taxon>
        <taxon>Neopterygii</taxon>
        <taxon>Teleostei</taxon>
        <taxon>Neoteleostei</taxon>
        <taxon>Acanthomorphata</taxon>
        <taxon>Eupercaria</taxon>
        <taxon>Perciformes</taxon>
        <taxon>Notothenioidei</taxon>
        <taxon>Nototheniidae</taxon>
        <taxon>Dissostichus</taxon>
    </lineage>
</organism>
<proteinExistence type="predicted"/>
<dbReference type="EMBL" id="JASDAP010000008">
    <property type="protein sequence ID" value="KAK1897748.1"/>
    <property type="molecule type" value="Genomic_DNA"/>
</dbReference>
<dbReference type="Proteomes" id="UP001228049">
    <property type="component" value="Unassembled WGS sequence"/>
</dbReference>
<comment type="caution">
    <text evidence="1">The sequence shown here is derived from an EMBL/GenBank/DDBJ whole genome shotgun (WGS) entry which is preliminary data.</text>
</comment>
<gene>
    <name evidence="1" type="ORF">KUDE01_017279</name>
</gene>
<accession>A0AAD9C9V9</accession>
<evidence type="ECO:0000313" key="1">
    <source>
        <dbReference type="EMBL" id="KAK1897748.1"/>
    </source>
</evidence>
<keyword evidence="2" id="KW-1185">Reference proteome</keyword>
<feature type="non-terminal residue" evidence="1">
    <location>
        <position position="1"/>
    </location>
</feature>
<evidence type="ECO:0000313" key="2">
    <source>
        <dbReference type="Proteomes" id="UP001228049"/>
    </source>
</evidence>
<dbReference type="AlphaFoldDB" id="A0AAD9C9V9"/>
<sequence>NPNITWTPSVAFPTVFITGMPGGSQAPPSACCVSGSLSPKNKARARENVFAIVAPPPVKDKASGNWQARGSGGLSRKDRYPVVALPLCESFISAKLFITALSGLLALCDLRSGSTQDHFNTP</sequence>
<name>A0AAD9C9V9_DISEL</name>
<feature type="non-terminal residue" evidence="1">
    <location>
        <position position="122"/>
    </location>
</feature>
<reference evidence="1" key="1">
    <citation type="submission" date="2023-04" db="EMBL/GenBank/DDBJ databases">
        <title>Chromosome-level genome of Chaenocephalus aceratus.</title>
        <authorList>
            <person name="Park H."/>
        </authorList>
    </citation>
    <scope>NUCLEOTIDE SEQUENCE</scope>
    <source>
        <strain evidence="1">DE</strain>
        <tissue evidence="1">Muscle</tissue>
    </source>
</reference>